<sequence>MKMDKMSRDIRSIPLDLIKLDQENVRFGNDVAQNQREAIDLLMADPEDARKLLKLAQHIAENGFDPTELQLVTPDGAGSFIVLEGNRRLTAVKLLQKPDLCPVEKLFKGFMTAHNQLGFDLPQELQCSVVNSRAEGDMWIELKHTGQNNGVGRVGWDSDIRDERRARQTGVESIGRQVRNLVKDNPQVFSSKSITDVYLIPVTTLTRLFSSAPAQKTFQLRVENKELTPLLPLEFIAPSVEFALDMFVSEGYNVNDIRSDDNRMRFVTHIPPELLPQKLFSGSLRAPAAGVTPSPSGPLVPTDPGAGLSPGLPQFPVSPPGGAAAPNPAGGVSGAPAPAQPEVPGKPGIRAKPLSRARKFLVPWSLDIPNNRINAIYRDLRKTLVVDDCPNAVAVTFRVFLEVSCDDFILRQNQLNDPVLRIDTQRPVKDGMGGDKLSMKIQSIAKHLESNGGLATPASKAIFKRATSFDSVGSVDHFNLFVHSSASAPVPSELKDIADEYRPLLESIWN</sequence>
<reference evidence="2 3" key="1">
    <citation type="submission" date="2018-08" db="EMBL/GenBank/DDBJ databases">
        <title>Recombination of ecologically and evolutionarily significant loci maintains genetic cohesion in the Pseudomonas syringae species complex.</title>
        <authorList>
            <person name="Dillon M."/>
            <person name="Thakur S."/>
            <person name="Almeida R.N.D."/>
            <person name="Weir B.S."/>
            <person name="Guttman D.S."/>
        </authorList>
    </citation>
    <scope>NUCLEOTIDE SEQUENCE [LARGE SCALE GENOMIC DNA]</scope>
    <source>
        <strain evidence="2 3">ICMP 4525</strain>
    </source>
</reference>
<evidence type="ECO:0000256" key="1">
    <source>
        <dbReference type="SAM" id="MobiDB-lite"/>
    </source>
</evidence>
<protein>
    <recommendedName>
        <fullName evidence="4">ParB/Sulfiredoxin domain-containing protein</fullName>
    </recommendedName>
</protein>
<dbReference type="RefSeq" id="WP_198661924.1">
    <property type="nucleotide sequence ID" value="NZ_QPCR01000027.1"/>
</dbReference>
<evidence type="ECO:0000313" key="2">
    <source>
        <dbReference type="EMBL" id="RMV90601.1"/>
    </source>
</evidence>
<feature type="region of interest" description="Disordered" evidence="1">
    <location>
        <begin position="286"/>
        <end position="350"/>
    </location>
</feature>
<evidence type="ECO:0008006" key="4">
    <source>
        <dbReference type="Google" id="ProtNLM"/>
    </source>
</evidence>
<evidence type="ECO:0000313" key="3">
    <source>
        <dbReference type="Proteomes" id="UP000271531"/>
    </source>
</evidence>
<gene>
    <name evidence="2" type="ORF">ALP03_200200</name>
</gene>
<organism evidence="2 3">
    <name type="scientific">Pseudomonas amygdali pv. tabaci</name>
    <name type="common">Pseudomonas syringae pv. tabaci</name>
    <dbReference type="NCBI Taxonomy" id="322"/>
    <lineage>
        <taxon>Bacteria</taxon>
        <taxon>Pseudomonadati</taxon>
        <taxon>Pseudomonadota</taxon>
        <taxon>Gammaproteobacteria</taxon>
        <taxon>Pseudomonadales</taxon>
        <taxon>Pseudomonadaceae</taxon>
        <taxon>Pseudomonas</taxon>
        <taxon>Pseudomonas amygdali</taxon>
    </lineage>
</organism>
<comment type="caution">
    <text evidence="2">The sequence shown here is derived from an EMBL/GenBank/DDBJ whole genome shotgun (WGS) entry which is preliminary data.</text>
</comment>
<name>A0A3M6GCG5_PSEAJ</name>
<dbReference type="EMBL" id="RBVA01000785">
    <property type="protein sequence ID" value="RMV90601.1"/>
    <property type="molecule type" value="Genomic_DNA"/>
</dbReference>
<dbReference type="CDD" id="cd16387">
    <property type="entry name" value="ParB_N_Srx"/>
    <property type="match status" value="1"/>
</dbReference>
<proteinExistence type="predicted"/>
<accession>A0A3M6GCG5</accession>
<feature type="compositionally biased region" description="Low complexity" evidence="1">
    <location>
        <begin position="320"/>
        <end position="337"/>
    </location>
</feature>
<dbReference type="AlphaFoldDB" id="A0A3M6GCG5"/>
<dbReference type="Proteomes" id="UP000271531">
    <property type="component" value="Unassembled WGS sequence"/>
</dbReference>